<evidence type="ECO:0000256" key="9">
    <source>
        <dbReference type="ARBA" id="ARBA00023136"/>
    </source>
</evidence>
<evidence type="ECO:0000313" key="16">
    <source>
        <dbReference type="EMBL" id="EIT69785.1"/>
    </source>
</evidence>
<evidence type="ECO:0000256" key="1">
    <source>
        <dbReference type="ARBA" id="ARBA00004571"/>
    </source>
</evidence>
<keyword evidence="9 11" id="KW-0472">Membrane</keyword>
<evidence type="ECO:0000256" key="5">
    <source>
        <dbReference type="ARBA" id="ARBA00022692"/>
    </source>
</evidence>
<dbReference type="PATRIC" id="fig|1172194.4.peg.3266"/>
<name>I8T755_9GAMM</name>
<dbReference type="Gene3D" id="2.40.170.20">
    <property type="entry name" value="TonB-dependent receptor, beta-barrel domain"/>
    <property type="match status" value="1"/>
</dbReference>
<dbReference type="Proteomes" id="UP000003704">
    <property type="component" value="Unassembled WGS sequence"/>
</dbReference>
<dbReference type="CDD" id="cd01347">
    <property type="entry name" value="ligand_gated_channel"/>
    <property type="match status" value="1"/>
</dbReference>
<dbReference type="InterPro" id="IPR039426">
    <property type="entry name" value="TonB-dep_rcpt-like"/>
</dbReference>
<keyword evidence="6" id="KW-0408">Iron</keyword>
<evidence type="ECO:0000256" key="6">
    <source>
        <dbReference type="ARBA" id="ARBA00023004"/>
    </source>
</evidence>
<keyword evidence="7" id="KW-0406">Ion transport</keyword>
<sequence length="792" mass="87305">MLLALATPVAAQTENAEPAQATSSEVGTVPVEVGEQAAPLQQPDSDTPTTPVFLEEVIVTARKREEPLQDVPVSISAFSGAQLDARGVVDVRDLAQAVPGLQFSDLGGYNLIYLRGIGTDIFIPSAEPSVATYLDGVYFPSGHSIAQSFGAIERIEVLKGPQGTLFGRNSTGGAIAIFSEQPGPETTGSVQTSYGNFGDTRTRGHLNLALGEGFATSVSAFYNRRDSYYDWDNANGDELPSEINKGARVRVGMEFTDNLKLTLTGLAAQSRGTSTTVAANVDPTGFLGATLPAETRDYVITANSQPKLTTDTYAYYGQFDWHHPGVDIKLLGSFYKVRAYDYVYDFDGTRQPIATYGADSEFQRFTTSELQFTSNDESWGSDWFKWVGGLYYLKSRGGYDPGYLRLLDFVQLPIDNLVGALPEPVRGPLDALLGGLPDSLTFYFTGLLDTESYSAYAQSTVSLTDWFDVTLGGRWQHETRELVMSRVDVGTPDASINYSFNPAKTSANNFSPKVSLDFRPVKDVLLYTSFQQGYKSGTYNIINIFAQPEYVKPERVTSYELGLKSDWFKRTLRFNAALFQNDIKNLQSGFMSFTSGGAVNLENAGKARIRGAEIELAWQPLPNFDPGLTLGGNASWLKAKYRDYTNARGFCERDGEVENQPESCNALPDGLAYDNGDFSGNRIVRTPKFSGNFSLSQSFEIPGGPIEIAGDYYYNSGYYYLAQNTPNTFEDAFDIINARISYLYRPWSLRATVFGANLGDERYNLAQFHTDFGRHDSLAPPRTWGLRLNWDF</sequence>
<dbReference type="AlphaFoldDB" id="I8T755"/>
<feature type="domain" description="TonB-dependent receptor plug" evidence="15">
    <location>
        <begin position="68"/>
        <end position="174"/>
    </location>
</feature>
<proteinExistence type="inferred from homology"/>
<dbReference type="Pfam" id="PF07715">
    <property type="entry name" value="Plug"/>
    <property type="match status" value="1"/>
</dbReference>
<keyword evidence="10 11" id="KW-0998">Cell outer membrane</keyword>
<keyword evidence="17" id="KW-1185">Reference proteome</keyword>
<organism evidence="16 17">
    <name type="scientific">Hydrocarboniphaga effusa AP103</name>
    <dbReference type="NCBI Taxonomy" id="1172194"/>
    <lineage>
        <taxon>Bacteria</taxon>
        <taxon>Pseudomonadati</taxon>
        <taxon>Pseudomonadota</taxon>
        <taxon>Gammaproteobacteria</taxon>
        <taxon>Nevskiales</taxon>
        <taxon>Nevskiaceae</taxon>
        <taxon>Hydrocarboniphaga</taxon>
    </lineage>
</organism>
<dbReference type="OrthoDB" id="7051185at2"/>
<keyword evidence="4" id="KW-0410">Iron transport</keyword>
<evidence type="ECO:0000256" key="7">
    <source>
        <dbReference type="ARBA" id="ARBA00023065"/>
    </source>
</evidence>
<dbReference type="PANTHER" id="PTHR32552">
    <property type="entry name" value="FERRICHROME IRON RECEPTOR-RELATED"/>
    <property type="match status" value="1"/>
</dbReference>
<comment type="subcellular location">
    <subcellularLocation>
        <location evidence="1 11">Cell outer membrane</location>
        <topology evidence="1 11">Multi-pass membrane protein</topology>
    </subcellularLocation>
</comment>
<dbReference type="InterPro" id="IPR000531">
    <property type="entry name" value="Beta-barrel_TonB"/>
</dbReference>
<evidence type="ECO:0000256" key="12">
    <source>
        <dbReference type="RuleBase" id="RU003357"/>
    </source>
</evidence>
<feature type="region of interest" description="Disordered" evidence="13">
    <location>
        <begin position="7"/>
        <end position="26"/>
    </location>
</feature>
<accession>I8T755</accession>
<keyword evidence="3 11" id="KW-1134">Transmembrane beta strand</keyword>
<comment type="caution">
    <text evidence="16">The sequence shown here is derived from an EMBL/GenBank/DDBJ whole genome shotgun (WGS) entry which is preliminary data.</text>
</comment>
<dbReference type="Pfam" id="PF00593">
    <property type="entry name" value="TonB_dep_Rec_b-barrel"/>
    <property type="match status" value="1"/>
</dbReference>
<evidence type="ECO:0000259" key="14">
    <source>
        <dbReference type="Pfam" id="PF00593"/>
    </source>
</evidence>
<evidence type="ECO:0000256" key="10">
    <source>
        <dbReference type="ARBA" id="ARBA00023237"/>
    </source>
</evidence>
<dbReference type="GO" id="GO:0009279">
    <property type="term" value="C:cell outer membrane"/>
    <property type="evidence" value="ECO:0007669"/>
    <property type="project" value="UniProtKB-SubCell"/>
</dbReference>
<feature type="domain" description="TonB-dependent receptor-like beta-barrel" evidence="14">
    <location>
        <begin position="334"/>
        <end position="753"/>
    </location>
</feature>
<evidence type="ECO:0000256" key="11">
    <source>
        <dbReference type="PROSITE-ProRule" id="PRU01360"/>
    </source>
</evidence>
<dbReference type="InterPro" id="IPR012910">
    <property type="entry name" value="Plug_dom"/>
</dbReference>
<evidence type="ECO:0000256" key="8">
    <source>
        <dbReference type="ARBA" id="ARBA00023077"/>
    </source>
</evidence>
<reference evidence="16 17" key="1">
    <citation type="journal article" date="2012" name="J. Bacteriol.">
        <title>Genome Sequence of n-Alkane-Degrading Hydrocarboniphaga effusa Strain AP103T (ATCC BAA-332T).</title>
        <authorList>
            <person name="Chang H.K."/>
            <person name="Zylstra G.J."/>
            <person name="Chae J.C."/>
        </authorList>
    </citation>
    <scope>NUCLEOTIDE SEQUENCE [LARGE SCALE GENOMIC DNA]</scope>
    <source>
        <strain evidence="16 17">AP103</strain>
    </source>
</reference>
<dbReference type="InterPro" id="IPR036942">
    <property type="entry name" value="Beta-barrel_TonB_sf"/>
</dbReference>
<keyword evidence="5 11" id="KW-0812">Transmembrane</keyword>
<evidence type="ECO:0008006" key="18">
    <source>
        <dbReference type="Google" id="ProtNLM"/>
    </source>
</evidence>
<evidence type="ECO:0000256" key="3">
    <source>
        <dbReference type="ARBA" id="ARBA00022452"/>
    </source>
</evidence>
<dbReference type="SUPFAM" id="SSF56935">
    <property type="entry name" value="Porins"/>
    <property type="match status" value="1"/>
</dbReference>
<dbReference type="EMBL" id="AKGD01000002">
    <property type="protein sequence ID" value="EIT69785.1"/>
    <property type="molecule type" value="Genomic_DNA"/>
</dbReference>
<keyword evidence="2 11" id="KW-0813">Transport</keyword>
<evidence type="ECO:0000256" key="2">
    <source>
        <dbReference type="ARBA" id="ARBA00022448"/>
    </source>
</evidence>
<evidence type="ECO:0000259" key="15">
    <source>
        <dbReference type="Pfam" id="PF07715"/>
    </source>
</evidence>
<keyword evidence="8 12" id="KW-0798">TonB box</keyword>
<feature type="compositionally biased region" description="Polar residues" evidence="13">
    <location>
        <begin position="10"/>
        <end position="26"/>
    </location>
</feature>
<comment type="similarity">
    <text evidence="11 12">Belongs to the TonB-dependent receptor family.</text>
</comment>
<evidence type="ECO:0000256" key="13">
    <source>
        <dbReference type="SAM" id="MobiDB-lite"/>
    </source>
</evidence>
<dbReference type="GO" id="GO:0006826">
    <property type="term" value="P:iron ion transport"/>
    <property type="evidence" value="ECO:0007669"/>
    <property type="project" value="UniProtKB-KW"/>
</dbReference>
<gene>
    <name evidence="16" type="ORF">WQQ_33670</name>
</gene>
<evidence type="ECO:0000256" key="4">
    <source>
        <dbReference type="ARBA" id="ARBA00022496"/>
    </source>
</evidence>
<dbReference type="PANTHER" id="PTHR32552:SF81">
    <property type="entry name" value="TONB-DEPENDENT OUTER MEMBRANE RECEPTOR"/>
    <property type="match status" value="1"/>
</dbReference>
<protein>
    <recommendedName>
        <fullName evidence="18">TonB-dependent receptor</fullName>
    </recommendedName>
</protein>
<evidence type="ECO:0000313" key="17">
    <source>
        <dbReference type="Proteomes" id="UP000003704"/>
    </source>
</evidence>
<dbReference type="PROSITE" id="PS52016">
    <property type="entry name" value="TONB_DEPENDENT_REC_3"/>
    <property type="match status" value="1"/>
</dbReference>
<dbReference type="STRING" id="1172194.WQQ_33670"/>